<keyword evidence="5 7" id="KW-0472">Membrane</keyword>
<feature type="transmembrane region" description="Helical" evidence="7">
    <location>
        <begin position="90"/>
        <end position="109"/>
    </location>
</feature>
<sequence length="729" mass="83357">MRKTEEITSFFYSQYFAEGLRITMGTIIPVVICAFFGEFKTGTLISLGALIVGLSDTPGAPRHRKFGMVYCTILGSVTILITALCNGILPLMTIIIAILAFLFSMLAVFNTRAATIGTMCLLIMLINVDDVHTLKEEMTYLIYFLIGASWYMLISFSIMQVRPYRLAQQELSETILQVAEYLRLKANFYDTRIGVDDNYIKLIESQIAVNSHQENVRDILFRSKRSIKDTTKEGRFLSLIFNDVIDLFEQSMTTHYDYDKVRINYGPSGILDNIKAVILKATHELDNIAYKINANRIPKPIYDLEAEIDKLRVAVDEFDKSSEQSAIPLKKILINIRSITKHIRDIYNYGQFKSVNVEKEEIQHSRKFLRNEALNWEKFRDNLSLNSSNFRHALRMSIMLSGTYLTLNLINYPHFGMYWILLTILVILKPGFGLTKERNVQRLIGTVIGGILGGIVLVMIPDLTARFVILIIFFLIAYSLFRVNYIMAVIFMTPYVLIMLSFTGVNTLEMAQERILDTFIGGSLAFLSSYIIFPNWESFQIRTNIRGLLIANYHYLAQAVRVLSGNMDDITSYKLARKEVYIASANMGSTFQRLLTEPKWRQNVTKEVNRFVILNHVFSSYTATLMTQLQDADNHHFNNAHLRQLYKALGTLEKTIAAVSQEEDTPFQPFKGIERLDTEETESDDARLITEQLQFLIKIATDIQKITADLITKSEDLERIKPATNGETV</sequence>
<dbReference type="InterPro" id="IPR032692">
    <property type="entry name" value="YccS_N"/>
</dbReference>
<feature type="transmembrane region" description="Helical" evidence="7">
    <location>
        <begin position="447"/>
        <end position="477"/>
    </location>
</feature>
<dbReference type="EMBL" id="SNYV01000003">
    <property type="protein sequence ID" value="TDQ81735.1"/>
    <property type="molecule type" value="Genomic_DNA"/>
</dbReference>
<dbReference type="Pfam" id="PF12805">
    <property type="entry name" value="FUSC-like"/>
    <property type="match status" value="1"/>
</dbReference>
<keyword evidence="3 7" id="KW-0812">Transmembrane</keyword>
<reference evidence="10 11" key="1">
    <citation type="submission" date="2019-03" db="EMBL/GenBank/DDBJ databases">
        <title>Genomic Encyclopedia of Archaeal and Bacterial Type Strains, Phase II (KMG-II): from individual species to whole genera.</title>
        <authorList>
            <person name="Goeker M."/>
        </authorList>
    </citation>
    <scope>NUCLEOTIDE SEQUENCE [LARGE SCALE GENOMIC DNA]</scope>
    <source>
        <strain evidence="10 11">DSM 28353</strain>
    </source>
</reference>
<comment type="similarity">
    <text evidence="6">Belongs to the YccS/YhfK family.</text>
</comment>
<evidence type="ECO:0000256" key="5">
    <source>
        <dbReference type="ARBA" id="ARBA00023136"/>
    </source>
</evidence>
<feature type="transmembrane region" description="Helical" evidence="7">
    <location>
        <begin position="140"/>
        <end position="159"/>
    </location>
</feature>
<feature type="transmembrane region" description="Helical" evidence="7">
    <location>
        <begin position="515"/>
        <end position="533"/>
    </location>
</feature>
<gene>
    <name evidence="10" type="ORF">CLV99_0265</name>
</gene>
<evidence type="ECO:0000259" key="8">
    <source>
        <dbReference type="Pfam" id="PF12805"/>
    </source>
</evidence>
<keyword evidence="11" id="KW-1185">Reference proteome</keyword>
<evidence type="ECO:0000256" key="1">
    <source>
        <dbReference type="ARBA" id="ARBA00004651"/>
    </source>
</evidence>
<dbReference type="GO" id="GO:0005886">
    <property type="term" value="C:plasma membrane"/>
    <property type="evidence" value="ECO:0007669"/>
    <property type="project" value="UniProtKB-SubCell"/>
</dbReference>
<feature type="transmembrane region" description="Helical" evidence="7">
    <location>
        <begin position="483"/>
        <end position="503"/>
    </location>
</feature>
<evidence type="ECO:0000259" key="9">
    <source>
        <dbReference type="Pfam" id="PF13515"/>
    </source>
</evidence>
<protein>
    <submittedName>
        <fullName evidence="10">Putative membrane protein YccC</fullName>
    </submittedName>
</protein>
<evidence type="ECO:0000256" key="2">
    <source>
        <dbReference type="ARBA" id="ARBA00022475"/>
    </source>
</evidence>
<keyword evidence="2" id="KW-1003">Cell membrane</keyword>
<feature type="domain" description="Integral membrane protein YccS N-terminal" evidence="8">
    <location>
        <begin position="72"/>
        <end position="340"/>
    </location>
</feature>
<evidence type="ECO:0000256" key="4">
    <source>
        <dbReference type="ARBA" id="ARBA00022989"/>
    </source>
</evidence>
<comment type="subcellular location">
    <subcellularLocation>
        <location evidence="1">Cell membrane</location>
        <topology evidence="1">Multi-pass membrane protein</topology>
    </subcellularLocation>
</comment>
<dbReference type="AlphaFoldDB" id="A0A4R6WM08"/>
<name>A0A4R6WM08_9SPHI</name>
<proteinExistence type="inferred from homology"/>
<evidence type="ECO:0000256" key="6">
    <source>
        <dbReference type="ARBA" id="ARBA00043993"/>
    </source>
</evidence>
<evidence type="ECO:0000256" key="7">
    <source>
        <dbReference type="SAM" id="Phobius"/>
    </source>
</evidence>
<feature type="transmembrane region" description="Helical" evidence="7">
    <location>
        <begin position="66"/>
        <end position="84"/>
    </location>
</feature>
<dbReference type="InterPro" id="IPR049453">
    <property type="entry name" value="Memb_transporter_dom"/>
</dbReference>
<dbReference type="PANTHER" id="PTHR30509:SF9">
    <property type="entry name" value="MULTIDRUG RESISTANCE PROTEIN MDTO"/>
    <property type="match status" value="1"/>
</dbReference>
<comment type="caution">
    <text evidence="10">The sequence shown here is derived from an EMBL/GenBank/DDBJ whole genome shotgun (WGS) entry which is preliminary data.</text>
</comment>
<feature type="transmembrane region" description="Helical" evidence="7">
    <location>
        <begin position="416"/>
        <end position="435"/>
    </location>
</feature>
<feature type="domain" description="Integral membrane bound transporter" evidence="9">
    <location>
        <begin position="413"/>
        <end position="527"/>
    </location>
</feature>
<evidence type="ECO:0000313" key="10">
    <source>
        <dbReference type="EMBL" id="TDQ81735.1"/>
    </source>
</evidence>
<dbReference type="Proteomes" id="UP000295292">
    <property type="component" value="Unassembled WGS sequence"/>
</dbReference>
<evidence type="ECO:0000256" key="3">
    <source>
        <dbReference type="ARBA" id="ARBA00022692"/>
    </source>
</evidence>
<dbReference type="PANTHER" id="PTHR30509">
    <property type="entry name" value="P-HYDROXYBENZOIC ACID EFFLUX PUMP SUBUNIT-RELATED"/>
    <property type="match status" value="1"/>
</dbReference>
<organism evidence="10 11">
    <name type="scientific">Sphingobacterium yanglingense</name>
    <dbReference type="NCBI Taxonomy" id="1437280"/>
    <lineage>
        <taxon>Bacteria</taxon>
        <taxon>Pseudomonadati</taxon>
        <taxon>Bacteroidota</taxon>
        <taxon>Sphingobacteriia</taxon>
        <taxon>Sphingobacteriales</taxon>
        <taxon>Sphingobacteriaceae</taxon>
        <taxon>Sphingobacterium</taxon>
    </lineage>
</organism>
<keyword evidence="4 7" id="KW-1133">Transmembrane helix</keyword>
<dbReference type="OrthoDB" id="8670769at2"/>
<evidence type="ECO:0000313" key="11">
    <source>
        <dbReference type="Proteomes" id="UP000295292"/>
    </source>
</evidence>
<accession>A0A4R6WM08</accession>
<dbReference type="Pfam" id="PF13515">
    <property type="entry name" value="FUSC_2"/>
    <property type="match status" value="1"/>
</dbReference>
<dbReference type="RefSeq" id="WP_133582683.1">
    <property type="nucleotide sequence ID" value="NZ_SNYV01000003.1"/>
</dbReference>